<dbReference type="GO" id="GO:0003677">
    <property type="term" value="F:DNA binding"/>
    <property type="evidence" value="ECO:0007669"/>
    <property type="project" value="UniProtKB-KW"/>
</dbReference>
<dbReference type="InterPro" id="IPR036388">
    <property type="entry name" value="WH-like_DNA-bd_sf"/>
</dbReference>
<reference evidence="5" key="1">
    <citation type="submission" date="2014-05" db="EMBL/GenBank/DDBJ databases">
        <title>Genome sequence of Mycobacterium aromaticivorans strain JS19b1T (= DSM 45407T).</title>
        <authorList>
            <person name="Kwak Y."/>
            <person name="Park G.-S."/>
            <person name="Li Q.X."/>
            <person name="Lee S.-E."/>
            <person name="Shin J.-H."/>
        </authorList>
    </citation>
    <scope>NUCLEOTIDE SEQUENCE [LARGE SCALE GENOMIC DNA]</scope>
    <source>
        <strain evidence="5">JS19b1</strain>
    </source>
</reference>
<evidence type="ECO:0000256" key="2">
    <source>
        <dbReference type="ARBA" id="ARBA00023015"/>
    </source>
</evidence>
<keyword evidence="4" id="KW-0804">Transcription</keyword>
<name>A0A064CEI8_9MYCO</name>
<dbReference type="eggNOG" id="COG3682">
    <property type="taxonomic scope" value="Bacteria"/>
</dbReference>
<evidence type="ECO:0000256" key="4">
    <source>
        <dbReference type="ARBA" id="ARBA00023163"/>
    </source>
</evidence>
<comment type="similarity">
    <text evidence="1">Belongs to the BlaI transcriptional regulatory family.</text>
</comment>
<dbReference type="EMBL" id="JALN02000002">
    <property type="protein sequence ID" value="KDE97138.1"/>
    <property type="molecule type" value="Genomic_DNA"/>
</dbReference>
<organism evidence="5 6">
    <name type="scientific">Mycolicibacterium aromaticivorans JS19b1 = JCM 16368</name>
    <dbReference type="NCBI Taxonomy" id="1440774"/>
    <lineage>
        <taxon>Bacteria</taxon>
        <taxon>Bacillati</taxon>
        <taxon>Actinomycetota</taxon>
        <taxon>Actinomycetes</taxon>
        <taxon>Mycobacteriales</taxon>
        <taxon>Mycobacteriaceae</taxon>
        <taxon>Mycolicibacterium</taxon>
    </lineage>
</organism>
<dbReference type="RefSeq" id="WP_036348946.1">
    <property type="nucleotide sequence ID" value="NZ_JALN02000002.1"/>
</dbReference>
<evidence type="ECO:0000256" key="3">
    <source>
        <dbReference type="ARBA" id="ARBA00023125"/>
    </source>
</evidence>
<keyword evidence="6" id="KW-1185">Reference proteome</keyword>
<gene>
    <name evidence="5" type="ORF">Y900_028035</name>
</gene>
<sequence length="125" mass="14567">MRVRGFGELEAVIMDRLWTRNEVSTVRDIFDDLTLDRRIAYTTVLSTMDNLHRKGILTRERVGKAYHYLPVMTREEHSATLMRAAFDSGGDTDLVLTYFLEQMTAEESTRVQDALRRIIIDGKRR</sequence>
<accession>A0A064CEI8</accession>
<protein>
    <submittedName>
        <fullName evidence="5">CopY family transcriptional regulator</fullName>
    </submittedName>
</protein>
<dbReference type="Proteomes" id="UP000022835">
    <property type="component" value="Unassembled WGS sequence"/>
</dbReference>
<dbReference type="Pfam" id="PF03965">
    <property type="entry name" value="Penicillinase_R"/>
    <property type="match status" value="1"/>
</dbReference>
<keyword evidence="2" id="KW-0805">Transcription regulation</keyword>
<dbReference type="GO" id="GO:0045892">
    <property type="term" value="P:negative regulation of DNA-templated transcription"/>
    <property type="evidence" value="ECO:0007669"/>
    <property type="project" value="InterPro"/>
</dbReference>
<evidence type="ECO:0000313" key="6">
    <source>
        <dbReference type="Proteomes" id="UP000022835"/>
    </source>
</evidence>
<dbReference type="STRING" id="1440774.Y900_028035"/>
<dbReference type="Gene3D" id="1.10.10.10">
    <property type="entry name" value="Winged helix-like DNA-binding domain superfamily/Winged helix DNA-binding domain"/>
    <property type="match status" value="1"/>
</dbReference>
<dbReference type="InterPro" id="IPR005650">
    <property type="entry name" value="BlaI_family"/>
</dbReference>
<comment type="caution">
    <text evidence="5">The sequence shown here is derived from an EMBL/GenBank/DDBJ whole genome shotgun (WGS) entry which is preliminary data.</text>
</comment>
<evidence type="ECO:0000313" key="5">
    <source>
        <dbReference type="EMBL" id="KDE97138.1"/>
    </source>
</evidence>
<dbReference type="OrthoDB" id="9813987at2"/>
<dbReference type="SUPFAM" id="SSF46785">
    <property type="entry name" value="Winged helix' DNA-binding domain"/>
    <property type="match status" value="1"/>
</dbReference>
<proteinExistence type="inferred from homology"/>
<keyword evidence="3" id="KW-0238">DNA-binding</keyword>
<evidence type="ECO:0000256" key="1">
    <source>
        <dbReference type="ARBA" id="ARBA00011046"/>
    </source>
</evidence>
<dbReference type="AlphaFoldDB" id="A0A064CEI8"/>
<dbReference type="InterPro" id="IPR036390">
    <property type="entry name" value="WH_DNA-bd_sf"/>
</dbReference>